<feature type="region of interest" description="Disordered" evidence="1">
    <location>
        <begin position="36"/>
        <end position="70"/>
    </location>
</feature>
<reference evidence="2" key="1">
    <citation type="submission" date="2022-07" db="EMBL/GenBank/DDBJ databases">
        <title>The genome of Lyophyllum shimeji provides insight into the initial evolution of ectomycorrhizal fungal genome.</title>
        <authorList>
            <person name="Kobayashi Y."/>
            <person name="Shibata T."/>
            <person name="Hirakawa H."/>
            <person name="Shigenobu S."/>
            <person name="Nishiyama T."/>
            <person name="Yamada A."/>
            <person name="Hasebe M."/>
            <person name="Kawaguchi M."/>
        </authorList>
    </citation>
    <scope>NUCLEOTIDE SEQUENCE</scope>
    <source>
        <strain evidence="2">AT787</strain>
    </source>
</reference>
<dbReference type="OrthoDB" id="2976199at2759"/>
<feature type="compositionally biased region" description="Basic residues" evidence="1">
    <location>
        <begin position="143"/>
        <end position="157"/>
    </location>
</feature>
<comment type="caution">
    <text evidence="2">The sequence shown here is derived from an EMBL/GenBank/DDBJ whole genome shotgun (WGS) entry which is preliminary data.</text>
</comment>
<feature type="region of interest" description="Disordered" evidence="1">
    <location>
        <begin position="197"/>
        <end position="217"/>
    </location>
</feature>
<evidence type="ECO:0000313" key="3">
    <source>
        <dbReference type="Proteomes" id="UP001063166"/>
    </source>
</evidence>
<name>A0A9P3UKQ9_LYOSH</name>
<proteinExistence type="predicted"/>
<dbReference type="Proteomes" id="UP001063166">
    <property type="component" value="Unassembled WGS sequence"/>
</dbReference>
<dbReference type="EMBL" id="BRPK01000003">
    <property type="protein sequence ID" value="GLB36908.1"/>
    <property type="molecule type" value="Genomic_DNA"/>
</dbReference>
<feature type="region of interest" description="Disordered" evidence="1">
    <location>
        <begin position="136"/>
        <end position="167"/>
    </location>
</feature>
<sequence>MTEYDFSPEAYQAHLANMHRVSKWVDDAEEHRPEFGNAAALVDNERVPRRRSGSFSERRRPPPLPLPPLGAAPYAHDVGYGTGMAMSPYDSPPHSASSYDMGFAYASGPGSPGPMPSHMYHGLSPRGPQFGAMMISPPPSPPHHQHRHSSHSRHTRSRSSSFNFAPPPGPRSVFQFAGMGGPSGYAPAPGYVILPPTHSRHSRAKHRGRPSVSYVYI</sequence>
<gene>
    <name evidence="2" type="ORF">LshimejAT787_0311950</name>
</gene>
<accession>A0A9P3UKQ9</accession>
<dbReference type="AlphaFoldDB" id="A0A9P3UKQ9"/>
<organism evidence="2 3">
    <name type="scientific">Lyophyllum shimeji</name>
    <name type="common">Hon-shimeji</name>
    <name type="synonym">Tricholoma shimeji</name>
    <dbReference type="NCBI Taxonomy" id="47721"/>
    <lineage>
        <taxon>Eukaryota</taxon>
        <taxon>Fungi</taxon>
        <taxon>Dikarya</taxon>
        <taxon>Basidiomycota</taxon>
        <taxon>Agaricomycotina</taxon>
        <taxon>Agaricomycetes</taxon>
        <taxon>Agaricomycetidae</taxon>
        <taxon>Agaricales</taxon>
        <taxon>Tricholomatineae</taxon>
        <taxon>Lyophyllaceae</taxon>
        <taxon>Lyophyllum</taxon>
    </lineage>
</organism>
<feature type="compositionally biased region" description="Basic residues" evidence="1">
    <location>
        <begin position="198"/>
        <end position="209"/>
    </location>
</feature>
<evidence type="ECO:0000313" key="2">
    <source>
        <dbReference type="EMBL" id="GLB36908.1"/>
    </source>
</evidence>
<evidence type="ECO:0000256" key="1">
    <source>
        <dbReference type="SAM" id="MobiDB-lite"/>
    </source>
</evidence>
<protein>
    <submittedName>
        <fullName evidence="2">Uncharacterized protein</fullName>
    </submittedName>
</protein>
<keyword evidence="3" id="KW-1185">Reference proteome</keyword>